<dbReference type="OrthoDB" id="398390at2"/>
<dbReference type="Proteomes" id="UP000290985">
    <property type="component" value="Chromosome"/>
</dbReference>
<dbReference type="KEGG" id="mcit:NCTC10181_00840"/>
<dbReference type="EMBL" id="LR215036">
    <property type="protein sequence ID" value="VEU74966.1"/>
    <property type="molecule type" value="Genomic_DNA"/>
</dbReference>
<accession>A0A449B307</accession>
<dbReference type="Pfam" id="PF10896">
    <property type="entry name" value="DUF2714"/>
    <property type="match status" value="1"/>
</dbReference>
<dbReference type="AlphaFoldDB" id="A0A449B307"/>
<reference evidence="1 2" key="1">
    <citation type="submission" date="2019-01" db="EMBL/GenBank/DDBJ databases">
        <authorList>
            <consortium name="Pathogen Informatics"/>
        </authorList>
    </citation>
    <scope>NUCLEOTIDE SEQUENCE [LARGE SCALE GENOMIC DNA]</scope>
    <source>
        <strain evidence="1 2">NCTC10181</strain>
    </source>
</reference>
<sequence>MLKKKSKNPQQIEYQALIYQVFHDTVSQKDFVNQQKLLNTFEIQENLGLKSPHWLRILEKLKKFKNSQKNLLLRSFAVRWNRNEKFSFTKLVPSITTPDSNALDINLKNSTIAEENNLLEKFNLYLEELLSKGYKLELIKDTVIFKDKASNNFKILFSEGLLS</sequence>
<evidence type="ECO:0000313" key="1">
    <source>
        <dbReference type="EMBL" id="VEU74966.1"/>
    </source>
</evidence>
<dbReference type="InterPro" id="IPR021222">
    <property type="entry name" value="DUF2714"/>
</dbReference>
<dbReference type="RefSeq" id="WP_129725742.1">
    <property type="nucleotide sequence ID" value="NZ_LR215036.1"/>
</dbReference>
<evidence type="ECO:0000313" key="2">
    <source>
        <dbReference type="Proteomes" id="UP000290985"/>
    </source>
</evidence>
<gene>
    <name evidence="1" type="ORF">NCTC10181_00840</name>
</gene>
<proteinExistence type="predicted"/>
<name>A0A449B307_9BACT</name>
<protein>
    <submittedName>
        <fullName evidence="1">Protein of uncharacterized function (DUF2714)</fullName>
    </submittedName>
</protein>
<organism evidence="1 2">
    <name type="scientific">Mycoplasmopsis citelli</name>
    <dbReference type="NCBI Taxonomy" id="171281"/>
    <lineage>
        <taxon>Bacteria</taxon>
        <taxon>Bacillati</taxon>
        <taxon>Mycoplasmatota</taxon>
        <taxon>Mycoplasmoidales</taxon>
        <taxon>Metamycoplasmataceae</taxon>
        <taxon>Mycoplasmopsis</taxon>
    </lineage>
</organism>
<keyword evidence="2" id="KW-1185">Reference proteome</keyword>